<dbReference type="EMBL" id="JBHRTB010000010">
    <property type="protein sequence ID" value="MFC3144389.1"/>
    <property type="molecule type" value="Genomic_DNA"/>
</dbReference>
<evidence type="ECO:0000313" key="1">
    <source>
        <dbReference type="EMBL" id="MFC3144389.1"/>
    </source>
</evidence>
<dbReference type="RefSeq" id="WP_379561262.1">
    <property type="nucleotide sequence ID" value="NZ_JBHRTB010000010.1"/>
</dbReference>
<sequence length="797" mass="81287">MADFEISVYSVSIGEFDTALNFGDFGATFSVSDPITVTISDDDGFIDAGTLGVTNVQIGDDDQGPITDITFRTITVGGLDYPVAIIERAAVADYLIVPIDPSSFSITDTPLPVMDGYSVGDDFVLGAPLSLEVSDDSNTSPIGINDILSTDEDSPLVGNVLADNGFGADFDPDGDSLTVSLSSDPLNGSVTLNPDGSFIYTPDANFSGGDSFNYLVDDGNGGTDIAIVAVIVNSVNDDPAAADDSYVTDEDTSLVISLPGVLANDTDVDGDPLSSIVETGPSNGSLTLNPDGSFTYTPDANFNGSDSFTYLVDDGNGGTDSATVTLTVNAVNDDPVATDDSYVTDEDTSLVISLPGVLANDTDIDGDTLSSIVATGPSNGTLSLNPDGSFTYDPDADFNGTDSFTYLVDDGNGGTDTATVSLTVNAVNDDPVAVDDSYVTDEDTSLVISLPGVLANDTDIDGDTLSSVVATGPSNGTLSLNPDGSFTYTPDADFNGADGFTYLVDDGNGGTDTATVSLTVNAVNDDPVAVADSYVTDEDTSLVILLPGVLANDGDIDGDTLSSIVATGPSNGTLSLNPDGSFTYTPDADFNGTDSFTYLVDDGNGGTDTATVSLTVNAVNDDPVAVADSYVTDEDTSLVISLPGVLANDGDIDGDTLSSVVATGPSNGTLSLNPDGSFTYTPDANFNGSDSFTYLVDDGNGGTDTATVTLTVNAVNDDPVAADDSYVTDEDTSLVISLPGVLANDTDVDGDTLSSIVETGPSNGSLTLNPDGSFTYTPDANFNGSDSFTYLVDDGNG</sequence>
<dbReference type="Proteomes" id="UP001595632">
    <property type="component" value="Unassembled WGS sequence"/>
</dbReference>
<reference evidence="2" key="1">
    <citation type="journal article" date="2019" name="Int. J. Syst. Evol. Microbiol.">
        <title>The Global Catalogue of Microorganisms (GCM) 10K type strain sequencing project: providing services to taxonomists for standard genome sequencing and annotation.</title>
        <authorList>
            <consortium name="The Broad Institute Genomics Platform"/>
            <consortium name="The Broad Institute Genome Sequencing Center for Infectious Disease"/>
            <person name="Wu L."/>
            <person name="Ma J."/>
        </authorList>
    </citation>
    <scope>NUCLEOTIDE SEQUENCE [LARGE SCALE GENOMIC DNA]</scope>
    <source>
        <strain evidence="2">KCTC 52366</strain>
    </source>
</reference>
<proteinExistence type="predicted"/>
<dbReference type="Pfam" id="PF17963">
    <property type="entry name" value="Big_9"/>
    <property type="match status" value="7"/>
</dbReference>
<gene>
    <name evidence="1" type="ORF">ACFOGP_16820</name>
</gene>
<evidence type="ECO:0000313" key="2">
    <source>
        <dbReference type="Proteomes" id="UP001595632"/>
    </source>
</evidence>
<dbReference type="NCBIfam" id="NF012211">
    <property type="entry name" value="tand_rpt_95"/>
    <property type="match status" value="7"/>
</dbReference>
<dbReference type="Gene3D" id="2.60.40.2810">
    <property type="match status" value="7"/>
</dbReference>
<feature type="non-terminal residue" evidence="1">
    <location>
        <position position="797"/>
    </location>
</feature>
<accession>A0ABV7GRZ4</accession>
<keyword evidence="2" id="KW-1185">Reference proteome</keyword>
<comment type="caution">
    <text evidence="1">The sequence shown here is derived from an EMBL/GenBank/DDBJ whole genome shotgun (WGS) entry which is preliminary data.</text>
</comment>
<organism evidence="1 2">
    <name type="scientific">Psychromarinibacter halotolerans</name>
    <dbReference type="NCBI Taxonomy" id="1775175"/>
    <lineage>
        <taxon>Bacteria</taxon>
        <taxon>Pseudomonadati</taxon>
        <taxon>Pseudomonadota</taxon>
        <taxon>Alphaproteobacteria</taxon>
        <taxon>Rhodobacterales</taxon>
        <taxon>Paracoccaceae</taxon>
        <taxon>Psychromarinibacter</taxon>
    </lineage>
</organism>
<protein>
    <submittedName>
        <fullName evidence="1">Cadherin-like domain-containing protein</fullName>
    </submittedName>
</protein>
<name>A0ABV7GRZ4_9RHOB</name>